<dbReference type="RefSeq" id="WP_166194602.1">
    <property type="nucleotide sequence ID" value="NZ_JAAOIV010000003.1"/>
</dbReference>
<evidence type="ECO:0000256" key="6">
    <source>
        <dbReference type="SAM" id="SignalP"/>
    </source>
</evidence>
<evidence type="ECO:0000256" key="4">
    <source>
        <dbReference type="ARBA" id="ARBA00023157"/>
    </source>
</evidence>
<evidence type="ECO:0000256" key="1">
    <source>
        <dbReference type="ARBA" id="ARBA00004196"/>
    </source>
</evidence>
<evidence type="ECO:0000256" key="5">
    <source>
        <dbReference type="ARBA" id="ARBA00023284"/>
    </source>
</evidence>
<keyword evidence="9" id="KW-1185">Reference proteome</keyword>
<comment type="subcellular location">
    <subcellularLocation>
        <location evidence="1">Cell envelope</location>
    </subcellularLocation>
</comment>
<evidence type="ECO:0000313" key="9">
    <source>
        <dbReference type="Proteomes" id="UP000744769"/>
    </source>
</evidence>
<dbReference type="Pfam" id="PF00578">
    <property type="entry name" value="AhpC-TSA"/>
    <property type="match status" value="1"/>
</dbReference>
<organism evidence="8 9">
    <name type="scientific">Metallococcus carri</name>
    <dbReference type="NCBI Taxonomy" id="1656884"/>
    <lineage>
        <taxon>Bacteria</taxon>
        <taxon>Bacillati</taxon>
        <taxon>Actinomycetota</taxon>
        <taxon>Actinomycetes</taxon>
        <taxon>Micrococcales</taxon>
        <taxon>Dermacoccaceae</taxon>
        <taxon>Metallococcus</taxon>
    </lineage>
</organism>
<dbReference type="GO" id="GO:0016491">
    <property type="term" value="F:oxidoreductase activity"/>
    <property type="evidence" value="ECO:0007669"/>
    <property type="project" value="InterPro"/>
</dbReference>
<dbReference type="InterPro" id="IPR036249">
    <property type="entry name" value="Thioredoxin-like_sf"/>
</dbReference>
<evidence type="ECO:0000313" key="8">
    <source>
        <dbReference type="EMBL" id="NHN55312.1"/>
    </source>
</evidence>
<accession>A0A967AZK2</accession>
<dbReference type="PANTHER" id="PTHR42852">
    <property type="entry name" value="THIOL:DISULFIDE INTERCHANGE PROTEIN DSBE"/>
    <property type="match status" value="1"/>
</dbReference>
<feature type="domain" description="Thioredoxin" evidence="7">
    <location>
        <begin position="53"/>
        <end position="196"/>
    </location>
</feature>
<dbReference type="InterPro" id="IPR000866">
    <property type="entry name" value="AhpC/TSA"/>
</dbReference>
<dbReference type="PROSITE" id="PS51352">
    <property type="entry name" value="THIOREDOXIN_2"/>
    <property type="match status" value="1"/>
</dbReference>
<dbReference type="Proteomes" id="UP000744769">
    <property type="component" value="Unassembled WGS sequence"/>
</dbReference>
<dbReference type="CDD" id="cd02966">
    <property type="entry name" value="TlpA_like_family"/>
    <property type="match status" value="1"/>
</dbReference>
<dbReference type="InterPro" id="IPR050553">
    <property type="entry name" value="Thioredoxin_ResA/DsbE_sf"/>
</dbReference>
<keyword evidence="3" id="KW-0812">Transmembrane</keyword>
<comment type="caution">
    <text evidence="8">The sequence shown here is derived from an EMBL/GenBank/DDBJ whole genome shotgun (WGS) entry which is preliminary data.</text>
</comment>
<dbReference type="PROSITE" id="PS51257">
    <property type="entry name" value="PROKAR_LIPOPROTEIN"/>
    <property type="match status" value="1"/>
</dbReference>
<dbReference type="InterPro" id="IPR013766">
    <property type="entry name" value="Thioredoxin_domain"/>
</dbReference>
<gene>
    <name evidence="8" type="ORF">G9U51_05875</name>
</gene>
<dbReference type="Gene3D" id="3.40.30.10">
    <property type="entry name" value="Glutaredoxin"/>
    <property type="match status" value="1"/>
</dbReference>
<feature type="signal peptide" evidence="6">
    <location>
        <begin position="1"/>
        <end position="21"/>
    </location>
</feature>
<reference evidence="8" key="1">
    <citation type="submission" date="2020-03" db="EMBL/GenBank/DDBJ databases">
        <title>Draft sequencing of Calidifontibacter sp. DB0510.</title>
        <authorList>
            <person name="Kim D.-U."/>
        </authorList>
    </citation>
    <scope>NUCLEOTIDE SEQUENCE</scope>
    <source>
        <strain evidence="8">DB0510</strain>
    </source>
</reference>
<dbReference type="GO" id="GO:0017004">
    <property type="term" value="P:cytochrome complex assembly"/>
    <property type="evidence" value="ECO:0007669"/>
    <property type="project" value="UniProtKB-KW"/>
</dbReference>
<keyword evidence="4" id="KW-1015">Disulfide bond</keyword>
<dbReference type="PROSITE" id="PS00194">
    <property type="entry name" value="THIOREDOXIN_1"/>
    <property type="match status" value="1"/>
</dbReference>
<feature type="chain" id="PRO_5039131766" evidence="6">
    <location>
        <begin position="22"/>
        <end position="198"/>
    </location>
</feature>
<evidence type="ECO:0000256" key="2">
    <source>
        <dbReference type="ARBA" id="ARBA00022748"/>
    </source>
</evidence>
<keyword evidence="2" id="KW-0201">Cytochrome c-type biogenesis</keyword>
<sequence>MRRTRIVATVLAAGVGLGAVAGCSSDPNSVAAQAAKGDDKGYIAGDGTIAQVPPDQRGAPVQVSGTLLDGRPWSLEEAKGKVVVLNVWGSWCAPCQTEIPQLQAAWAGWQRAKAPVLLMGLDQKEGPESGKALLKAKKATYPSLADDGGAALLGLQGKVSSYPTTLVLDRQRRIAARVSGPVTTATITALVDDVLKGK</sequence>
<dbReference type="SUPFAM" id="SSF52833">
    <property type="entry name" value="Thioredoxin-like"/>
    <property type="match status" value="1"/>
</dbReference>
<dbReference type="AlphaFoldDB" id="A0A967AZK2"/>
<dbReference type="InterPro" id="IPR017937">
    <property type="entry name" value="Thioredoxin_CS"/>
</dbReference>
<protein>
    <submittedName>
        <fullName evidence="8">TlpA family protein disulfide reductase</fullName>
    </submittedName>
</protein>
<keyword evidence="5" id="KW-0676">Redox-active center</keyword>
<dbReference type="GO" id="GO:0030313">
    <property type="term" value="C:cell envelope"/>
    <property type="evidence" value="ECO:0007669"/>
    <property type="project" value="UniProtKB-SubCell"/>
</dbReference>
<dbReference type="GO" id="GO:0016209">
    <property type="term" value="F:antioxidant activity"/>
    <property type="evidence" value="ECO:0007669"/>
    <property type="project" value="InterPro"/>
</dbReference>
<name>A0A967AZK2_9MICO</name>
<keyword evidence="6" id="KW-0732">Signal</keyword>
<dbReference type="PANTHER" id="PTHR42852:SF6">
    <property type="entry name" value="THIOL:DISULFIDE INTERCHANGE PROTEIN DSBE"/>
    <property type="match status" value="1"/>
</dbReference>
<evidence type="ECO:0000259" key="7">
    <source>
        <dbReference type="PROSITE" id="PS51352"/>
    </source>
</evidence>
<proteinExistence type="predicted"/>
<dbReference type="EMBL" id="JAAOIV010000003">
    <property type="protein sequence ID" value="NHN55312.1"/>
    <property type="molecule type" value="Genomic_DNA"/>
</dbReference>
<keyword evidence="3" id="KW-0735">Signal-anchor</keyword>
<evidence type="ECO:0000256" key="3">
    <source>
        <dbReference type="ARBA" id="ARBA00022968"/>
    </source>
</evidence>